<name>A0A452DKR3_CAPHI</name>
<dbReference type="GeneTree" id="ENSGT00420000029746"/>
<evidence type="ECO:0000256" key="2">
    <source>
        <dbReference type="SAM" id="MobiDB-lite"/>
    </source>
</evidence>
<feature type="domain" description="Olduvai" evidence="3">
    <location>
        <begin position="158"/>
        <end position="250"/>
    </location>
</feature>
<reference evidence="4" key="3">
    <citation type="submission" date="2025-09" db="UniProtKB">
        <authorList>
            <consortium name="Ensembl"/>
        </authorList>
    </citation>
    <scope>IDENTIFICATION</scope>
</reference>
<reference evidence="4" key="2">
    <citation type="submission" date="2025-08" db="UniProtKB">
        <authorList>
            <consortium name="Ensembl"/>
        </authorList>
    </citation>
    <scope>IDENTIFICATION</scope>
</reference>
<comment type="similarity">
    <text evidence="1">Belongs to the NBPF family.</text>
</comment>
<dbReference type="PANTHER" id="PTHR14199">
    <property type="entry name" value="NEUROBLASTOMA BREAKPOINT FAMILY MEMBER 6-LIKE PROTEIN"/>
    <property type="match status" value="1"/>
</dbReference>
<protein>
    <recommendedName>
        <fullName evidence="3">Olduvai domain-containing protein</fullName>
    </recommendedName>
</protein>
<dbReference type="PANTHER" id="PTHR14199:SF29">
    <property type="entry name" value="NEUROBLASTOMA BREAKPOINT FAMILY MEMBER 4-RELATED"/>
    <property type="match status" value="1"/>
</dbReference>
<evidence type="ECO:0000256" key="1">
    <source>
        <dbReference type="ARBA" id="ARBA00038417"/>
    </source>
</evidence>
<dbReference type="Ensembl" id="ENSCHIT00000000461.1">
    <property type="protein sequence ID" value="ENSCHIP00000000436.1"/>
    <property type="gene ID" value="ENSCHIG00000000309.1"/>
</dbReference>
<evidence type="ECO:0000313" key="4">
    <source>
        <dbReference type="Ensembl" id="ENSCHIP00000000436.1"/>
    </source>
</evidence>
<accession>A0A452DKR3</accession>
<feature type="region of interest" description="Disordered" evidence="2">
    <location>
        <begin position="1"/>
        <end position="27"/>
    </location>
</feature>
<evidence type="ECO:0000313" key="5">
    <source>
        <dbReference type="Proteomes" id="UP000291000"/>
    </source>
</evidence>
<organism evidence="4 5">
    <name type="scientific">Capra hircus</name>
    <name type="common">Goat</name>
    <dbReference type="NCBI Taxonomy" id="9925"/>
    <lineage>
        <taxon>Eukaryota</taxon>
        <taxon>Metazoa</taxon>
        <taxon>Chordata</taxon>
        <taxon>Craniata</taxon>
        <taxon>Vertebrata</taxon>
        <taxon>Euteleostomi</taxon>
        <taxon>Mammalia</taxon>
        <taxon>Eutheria</taxon>
        <taxon>Laurasiatheria</taxon>
        <taxon>Artiodactyla</taxon>
        <taxon>Ruminantia</taxon>
        <taxon>Pecora</taxon>
        <taxon>Bovidae</taxon>
        <taxon>Caprinae</taxon>
        <taxon>Capra</taxon>
    </lineage>
</organism>
<dbReference type="PROSITE" id="PS51316">
    <property type="entry name" value="ODV"/>
    <property type="match status" value="2"/>
</dbReference>
<reference evidence="5" key="1">
    <citation type="submission" date="2016-04" db="EMBL/GenBank/DDBJ databases">
        <title>Polished mammalian reference genomes with single-molecule sequencing and chromosome conformation capture applied to the Capra hircus genome.</title>
        <authorList>
            <person name="Bickhart D.M."/>
            <person name="Koren S."/>
            <person name="Rosen B."/>
            <person name="Hastie A."/>
            <person name="Liachko I."/>
            <person name="Sullivan S.T."/>
            <person name="Burton J."/>
            <person name="Sayre B.L."/>
            <person name="Huson H.J."/>
            <person name="Lee J."/>
            <person name="Lam E."/>
            <person name="Kelley C.M."/>
            <person name="Hutchison J.L."/>
            <person name="Zhou Y."/>
            <person name="Sun J."/>
            <person name="Crisa A."/>
            <person name="Schwartz J.C."/>
            <person name="Hammond J.A."/>
            <person name="Schroeder S.G."/>
            <person name="Liu G.E."/>
            <person name="Dunham M."/>
            <person name="Shendure J."/>
            <person name="Sonstegard T.S."/>
            <person name="Phillippy A.M."/>
            <person name="Van Tassell C.P."/>
            <person name="Smith T.P."/>
        </authorList>
    </citation>
    <scope>NUCLEOTIDE SEQUENCE [LARGE SCALE GENOMIC DNA]</scope>
</reference>
<dbReference type="Proteomes" id="UP000291000">
    <property type="component" value="Unassembled WGS sequence"/>
</dbReference>
<dbReference type="AlphaFoldDB" id="A0A452DKR3"/>
<dbReference type="Pfam" id="PF06758">
    <property type="entry name" value="Olduvai"/>
    <property type="match status" value="4"/>
</dbReference>
<feature type="domain" description="Olduvai" evidence="3">
    <location>
        <begin position="1"/>
        <end position="85"/>
    </location>
</feature>
<dbReference type="SMART" id="SM01148">
    <property type="entry name" value="DUF1220"/>
    <property type="match status" value="4"/>
</dbReference>
<dbReference type="InterPro" id="IPR010630">
    <property type="entry name" value="Olduvai_dom"/>
</dbReference>
<keyword evidence="5" id="KW-1185">Reference proteome</keyword>
<evidence type="ECO:0000259" key="3">
    <source>
        <dbReference type="PROSITE" id="PS51316"/>
    </source>
</evidence>
<sequence>MKGPEVVAPRFSRQLPQMRENGVPRDSPDEYYLTYSVLPGLSDSFWPYRSNAIFSLEDVDVSYARDVPNNENYHKPMSGQELPFPSVNLQEDEKKVEFQQSQEECVSVPSTLQEGSACNQPYSDGKFAFDEENVASAVDGACGCSHTEEDEIPTGLPENQNDHGDMKGPEVVAPRFSRQLPQMRENGVSQVSPDEYYLTYSVLPGLSDSFWPYRSNAIFLLEDVDVSYAQDLTKNLADLEDEEDQDIISSSVEQLVVEDNEVQPDSLDECYLAASVGHHLAGSCHPYTSASFPTERREVCLALDVNGDIMEDCHWGPVSFPGSEVPTSQAQLQKSTPMTDCLQRQLDQHFDCGDSKAVLGLSSTIRDLTSNSDSGNQGPLFLGKIEEGIRKLWSMCWSSQSCGWRRQRASPMPAVGPVETSDTLTE</sequence>
<dbReference type="Bgee" id="ENSCHIG00000000309">
    <property type="expression patterns" value="Expressed in testis"/>
</dbReference>
<proteinExistence type="inferred from homology"/>
<dbReference type="InterPro" id="IPR055306">
    <property type="entry name" value="NBPF"/>
</dbReference>